<sequence length="333" mass="34920">MSQTTTLAREQARELAMEAMRARGFPEREAAITVEALLDAERDGLPSHGLSRLPFYLDQAASGKVNAGAIPRAEADGAVVRVDADHGLAFPAIASGLEAGFEVARQQGLCAVSIGRSHHFGVAGAPVERAAREGFMALAFSNAPSAMAPWGGHKPLYGTNPIAFACPRPEGEPMLLDLSLSKVARGKVMLARKAGKPIPEGWAVGPDGAPTTDPEAAIQGSMVPAGDAKGAALAMMVELLCAGLSGSRFGFEAGSFFEAQGEPPGVGHLMLLFDVDRFAPDVLARCEVLFAAMLEQPGVRLPGDRRHQLRRQSHDRLTLPTAVVDDLTAIAAS</sequence>
<evidence type="ECO:0000313" key="3">
    <source>
        <dbReference type="EMBL" id="XBO72085.1"/>
    </source>
</evidence>
<proteinExistence type="inferred from homology"/>
<organism evidence="3">
    <name type="scientific">Halomonas sp. RT37</name>
    <dbReference type="NCBI Taxonomy" id="2950872"/>
    <lineage>
        <taxon>Bacteria</taxon>
        <taxon>Pseudomonadati</taxon>
        <taxon>Pseudomonadota</taxon>
        <taxon>Gammaproteobacteria</taxon>
        <taxon>Oceanospirillales</taxon>
        <taxon>Halomonadaceae</taxon>
        <taxon>Halomonas</taxon>
    </lineage>
</organism>
<evidence type="ECO:0000256" key="1">
    <source>
        <dbReference type="ARBA" id="ARBA00006056"/>
    </source>
</evidence>
<dbReference type="Gene3D" id="1.10.1530.10">
    <property type="match status" value="1"/>
</dbReference>
<gene>
    <name evidence="3" type="ORF">NFG58_05075</name>
</gene>
<name>A0AAU7KL51_9GAMM</name>
<dbReference type="GO" id="GO:0016491">
    <property type="term" value="F:oxidoreductase activity"/>
    <property type="evidence" value="ECO:0007669"/>
    <property type="project" value="UniProtKB-KW"/>
</dbReference>
<accession>A0AAU7KL51</accession>
<dbReference type="InterPro" id="IPR043143">
    <property type="entry name" value="Mal/L-sulf/L-lact_DH-like_NADP"/>
</dbReference>
<evidence type="ECO:0000256" key="2">
    <source>
        <dbReference type="ARBA" id="ARBA00023002"/>
    </source>
</evidence>
<keyword evidence="2" id="KW-0560">Oxidoreductase</keyword>
<comment type="similarity">
    <text evidence="1">Belongs to the LDH2/MDH2 oxidoreductase family.</text>
</comment>
<dbReference type="InterPro" id="IPR036111">
    <property type="entry name" value="Mal/L-sulfo/L-lacto_DH-like_sf"/>
</dbReference>
<dbReference type="InterPro" id="IPR003767">
    <property type="entry name" value="Malate/L-lactate_DH-like"/>
</dbReference>
<dbReference type="PANTHER" id="PTHR11091:SF0">
    <property type="entry name" value="MALATE DEHYDROGENASE"/>
    <property type="match status" value="1"/>
</dbReference>
<dbReference type="Gene3D" id="3.30.1370.60">
    <property type="entry name" value="Hypothetical oxidoreductase yiak, domain 2"/>
    <property type="match status" value="1"/>
</dbReference>
<dbReference type="EMBL" id="CP098827">
    <property type="protein sequence ID" value="XBO72085.1"/>
    <property type="molecule type" value="Genomic_DNA"/>
</dbReference>
<reference evidence="3" key="1">
    <citation type="submission" date="2022-06" db="EMBL/GenBank/DDBJ databases">
        <title>A novel DMS-producing enzyme.</title>
        <authorList>
            <person name="Zhang Y."/>
        </authorList>
    </citation>
    <scope>NUCLEOTIDE SEQUENCE</scope>
    <source>
        <strain evidence="3">RT37</strain>
    </source>
</reference>
<dbReference type="InterPro" id="IPR043144">
    <property type="entry name" value="Mal/L-sulf/L-lact_DH-like_ah"/>
</dbReference>
<dbReference type="Pfam" id="PF02615">
    <property type="entry name" value="Ldh_2"/>
    <property type="match status" value="1"/>
</dbReference>
<dbReference type="RefSeq" id="WP_348827690.1">
    <property type="nucleotide sequence ID" value="NZ_CP098827.1"/>
</dbReference>
<dbReference type="AlphaFoldDB" id="A0AAU7KL51"/>
<dbReference type="PANTHER" id="PTHR11091">
    <property type="entry name" value="OXIDOREDUCTASE-RELATED"/>
    <property type="match status" value="1"/>
</dbReference>
<dbReference type="SUPFAM" id="SSF89733">
    <property type="entry name" value="L-sulfolactate dehydrogenase-like"/>
    <property type="match status" value="1"/>
</dbReference>
<protein>
    <submittedName>
        <fullName evidence="3">Ldh family oxidoreductase</fullName>
    </submittedName>
</protein>